<dbReference type="EMBL" id="KE148151">
    <property type="protein sequence ID" value="EPE07357.1"/>
    <property type="molecule type" value="Genomic_DNA"/>
</dbReference>
<keyword evidence="4" id="KW-1185">Reference proteome</keyword>
<dbReference type="Pfam" id="PF24483">
    <property type="entry name" value="DUF7582"/>
    <property type="match status" value="1"/>
</dbReference>
<protein>
    <recommendedName>
        <fullName evidence="2">DUF7582 domain-containing protein</fullName>
    </recommendedName>
</protein>
<feature type="compositionally biased region" description="Low complexity" evidence="1">
    <location>
        <begin position="144"/>
        <end position="165"/>
    </location>
</feature>
<feature type="compositionally biased region" description="Acidic residues" evidence="1">
    <location>
        <begin position="597"/>
        <end position="608"/>
    </location>
</feature>
<dbReference type="OrthoDB" id="5350192at2759"/>
<feature type="compositionally biased region" description="Low complexity" evidence="1">
    <location>
        <begin position="564"/>
        <end position="595"/>
    </location>
</feature>
<feature type="compositionally biased region" description="Basic and acidic residues" evidence="1">
    <location>
        <begin position="609"/>
        <end position="620"/>
    </location>
</feature>
<feature type="region of interest" description="Disordered" evidence="1">
    <location>
        <begin position="550"/>
        <end position="621"/>
    </location>
</feature>
<feature type="compositionally biased region" description="Polar residues" evidence="1">
    <location>
        <begin position="249"/>
        <end position="259"/>
    </location>
</feature>
<feature type="region of interest" description="Disordered" evidence="1">
    <location>
        <begin position="143"/>
        <end position="192"/>
    </location>
</feature>
<dbReference type="AlphaFoldDB" id="S3C3J9"/>
<feature type="compositionally biased region" description="Low complexity" evidence="1">
    <location>
        <begin position="219"/>
        <end position="248"/>
    </location>
</feature>
<organism evidence="3 4">
    <name type="scientific">Ophiostoma piceae (strain UAMH 11346)</name>
    <name type="common">Sap stain fungus</name>
    <dbReference type="NCBI Taxonomy" id="1262450"/>
    <lineage>
        <taxon>Eukaryota</taxon>
        <taxon>Fungi</taxon>
        <taxon>Dikarya</taxon>
        <taxon>Ascomycota</taxon>
        <taxon>Pezizomycotina</taxon>
        <taxon>Sordariomycetes</taxon>
        <taxon>Sordariomycetidae</taxon>
        <taxon>Ophiostomatales</taxon>
        <taxon>Ophiostomataceae</taxon>
        <taxon>Ophiostoma</taxon>
    </lineage>
</organism>
<feature type="compositionally biased region" description="Basic and acidic residues" evidence="1">
    <location>
        <begin position="713"/>
        <end position="734"/>
    </location>
</feature>
<feature type="compositionally biased region" description="Low complexity" evidence="1">
    <location>
        <begin position="266"/>
        <end position="275"/>
    </location>
</feature>
<sequence length="839" mass="89487">MQEVRTSDSFRTLHLSSIMALKNLISSPLEAGQSVLDAHRLPSHLDAALEYTARRLARKSLSIDLVVIRREYQLTQAAVPPQEELSQSQSQSQAQAAVPDTPPPASTDTFTMKPLPPLPPMAPPPVASTSRFASALKGLVRSNTVPSLTSPTSATAASATVSPTSKRADGKSKWPFSPSRSLSSASASASSSPSFPSLSSFSSASSSFFFSSVPNAYPSTPSTPATPATPATPSTDASADSFSTTASSLHSHMSASTNTHGHHASVSRSSSGSSLSPSSFGIRLVHADDLPHTHKRVLAHILGKAAQRFHLPPNWLPLPVHASEIGLPASLVSRSVQQNQVLFQGGSDEHAFAAVRPTGGLVLRSLDHLYTFKAALCSYAQTGDHYRLEDAVDELRRYILLFLGGTANPGKRSLSKRELLRQYPELSCFTDTHIADVNRMYSRAYGGPDHECGIEADGLSLSPPPSLNESLAETSSIEEEQSTPIATAVDDSALISINALNALKSIKSANRSVTMDTNIAWTRPSLQSSTSPVPVLGMARRTRRPTGMIFARPSSSEEPTVVDSAPPTASSLSSSVLSTPSSLPSLSLSMSSFVSQLEEEEEETEEMGMQEKQEKKETQETHQVPILQAEDIVSPMTPADMDTEVKLAQEMPLSKVMVAPPAPATTTIVFRPMARSFMPTLPSPTSPLSPTLPRSPTSPTARVPLLKLQTTFEKPKVASEQRDAKKLLSDKPGKEDEEEEQLTARPVSCVRRTFFFGGGGLGSSIGEVLGDLASAGGKKRRSADTILTLASPLTGYGDDPVSAGPVPPRSYDDISPITRSEWGFLKGDLMGRQVTVTTF</sequence>
<proteinExistence type="predicted"/>
<reference evidence="3 4" key="1">
    <citation type="journal article" date="2013" name="BMC Genomics">
        <title>The genome and transcriptome of the pine saprophyte Ophiostoma piceae, and a comparison with the bark beetle-associated pine pathogen Grosmannia clavigera.</title>
        <authorList>
            <person name="Haridas S."/>
            <person name="Wang Y."/>
            <person name="Lim L."/>
            <person name="Massoumi Alamouti S."/>
            <person name="Jackman S."/>
            <person name="Docking R."/>
            <person name="Robertson G."/>
            <person name="Birol I."/>
            <person name="Bohlmann J."/>
            <person name="Breuil C."/>
        </authorList>
    </citation>
    <scope>NUCLEOTIDE SEQUENCE [LARGE SCALE GENOMIC DNA]</scope>
    <source>
        <strain evidence="3 4">UAMH 11346</strain>
    </source>
</reference>
<name>S3C3J9_OPHP1</name>
<dbReference type="Proteomes" id="UP000016923">
    <property type="component" value="Unassembled WGS sequence"/>
</dbReference>
<feature type="region of interest" description="Disordered" evidence="1">
    <location>
        <begin position="79"/>
        <end position="126"/>
    </location>
</feature>
<evidence type="ECO:0000256" key="1">
    <source>
        <dbReference type="SAM" id="MobiDB-lite"/>
    </source>
</evidence>
<feature type="compositionally biased region" description="Pro residues" evidence="1">
    <location>
        <begin position="114"/>
        <end position="126"/>
    </location>
</feature>
<evidence type="ECO:0000313" key="4">
    <source>
        <dbReference type="Proteomes" id="UP000016923"/>
    </source>
</evidence>
<feature type="compositionally biased region" description="Low complexity" evidence="1">
    <location>
        <begin position="175"/>
        <end position="192"/>
    </location>
</feature>
<feature type="region of interest" description="Disordered" evidence="1">
    <location>
        <begin position="219"/>
        <end position="275"/>
    </location>
</feature>
<accession>S3C3J9</accession>
<feature type="region of interest" description="Disordered" evidence="1">
    <location>
        <begin position="681"/>
        <end position="743"/>
    </location>
</feature>
<dbReference type="VEuPathDB" id="FungiDB:F503_08008"/>
<feature type="compositionally biased region" description="Low complexity" evidence="1">
    <location>
        <begin position="688"/>
        <end position="700"/>
    </location>
</feature>
<gene>
    <name evidence="3" type="ORF">F503_08008</name>
</gene>
<evidence type="ECO:0000259" key="2">
    <source>
        <dbReference type="Pfam" id="PF24483"/>
    </source>
</evidence>
<feature type="compositionally biased region" description="Low complexity" evidence="1">
    <location>
        <begin position="86"/>
        <end position="97"/>
    </location>
</feature>
<dbReference type="HOGENOM" id="CLU_025449_1_0_1"/>
<feature type="domain" description="DUF7582" evidence="2">
    <location>
        <begin position="273"/>
        <end position="446"/>
    </location>
</feature>
<feature type="region of interest" description="Disordered" evidence="1">
    <location>
        <begin position="456"/>
        <end position="481"/>
    </location>
</feature>
<dbReference type="InterPro" id="IPR056004">
    <property type="entry name" value="DUF7582"/>
</dbReference>
<dbReference type="eggNOG" id="ENOG502S6GP">
    <property type="taxonomic scope" value="Eukaryota"/>
</dbReference>
<dbReference type="STRING" id="1262450.S3C3J9"/>
<evidence type="ECO:0000313" key="3">
    <source>
        <dbReference type="EMBL" id="EPE07357.1"/>
    </source>
</evidence>